<sequence>MAIALHDGWYSTGTGAGRSNRALITAVADALAPDVRLILLPVRLDPSSPEYDAAGHHRLRERIAPAPHQVIDLDNGTQGRERFGGLDAFRHLTHHAARVLDEVMTSHRRGLLLAIDQPFAGLGPLLTPRPGWRLMYLPRSSADHHDDHHRAAWERDGITGWVRTGAQLGAISDHMRTLLISKGAPATRILAVPGGLTELDRTPLSAAPALPSDVAGEAGFLLSMGRATPYKGFTDLLDALALLATRQVAVPPLLLAAVTDNGEPNTYQHHLRERAAALPLPVSLWTRYDPTLPGLLYHPRLRAVIVPSRTEPLGRIPLEAHAAGAAPVVATTAGGLAETVTDQITGYTAPPANPAALADAIHRALTAPPDTVERLRAAGAALVAARDYTRCITGVLAHLAPWASGAAAANP</sequence>
<dbReference type="EMBL" id="JAINVZ010000038">
    <property type="protein sequence ID" value="MBY8889208.1"/>
    <property type="molecule type" value="Genomic_DNA"/>
</dbReference>
<gene>
    <name evidence="5" type="ORF">K7472_30825</name>
</gene>
<evidence type="ECO:0000256" key="3">
    <source>
        <dbReference type="ARBA" id="ARBA00022679"/>
    </source>
</evidence>
<dbReference type="PANTHER" id="PTHR12526:SF510">
    <property type="entry name" value="D-INOSITOL 3-PHOSPHATE GLYCOSYLTRANSFERASE"/>
    <property type="match status" value="1"/>
</dbReference>
<proteinExistence type="predicted"/>
<dbReference type="SUPFAM" id="SSF53756">
    <property type="entry name" value="UDP-Glycosyltransferase/glycogen phosphorylase"/>
    <property type="match status" value="1"/>
</dbReference>
<keyword evidence="3 5" id="KW-0808">Transferase</keyword>
<evidence type="ECO:0000256" key="2">
    <source>
        <dbReference type="ARBA" id="ARBA00022676"/>
    </source>
</evidence>
<dbReference type="Proteomes" id="UP001198565">
    <property type="component" value="Unassembled WGS sequence"/>
</dbReference>
<dbReference type="RefSeq" id="WP_222982340.1">
    <property type="nucleotide sequence ID" value="NZ_JAINVZ010000038.1"/>
</dbReference>
<accession>A0ABS7R161</accession>
<evidence type="ECO:0000256" key="1">
    <source>
        <dbReference type="ARBA" id="ARBA00021292"/>
    </source>
</evidence>
<keyword evidence="6" id="KW-1185">Reference proteome</keyword>
<evidence type="ECO:0000259" key="4">
    <source>
        <dbReference type="Pfam" id="PF00534"/>
    </source>
</evidence>
<dbReference type="Gene3D" id="3.40.50.2000">
    <property type="entry name" value="Glycogen Phosphorylase B"/>
    <property type="match status" value="1"/>
</dbReference>
<keyword evidence="2 5" id="KW-0328">Glycosyltransferase</keyword>
<feature type="domain" description="Glycosyl transferase family 1" evidence="4">
    <location>
        <begin position="217"/>
        <end position="378"/>
    </location>
</feature>
<dbReference type="InterPro" id="IPR001296">
    <property type="entry name" value="Glyco_trans_1"/>
</dbReference>
<evidence type="ECO:0000313" key="6">
    <source>
        <dbReference type="Proteomes" id="UP001198565"/>
    </source>
</evidence>
<dbReference type="Pfam" id="PF00534">
    <property type="entry name" value="Glycos_transf_1"/>
    <property type="match status" value="1"/>
</dbReference>
<protein>
    <recommendedName>
        <fullName evidence="1">D-inositol 3-phosphate glycosyltransferase</fullName>
    </recommendedName>
</protein>
<dbReference type="GO" id="GO:0016757">
    <property type="term" value="F:glycosyltransferase activity"/>
    <property type="evidence" value="ECO:0007669"/>
    <property type="project" value="UniProtKB-KW"/>
</dbReference>
<organism evidence="5 6">
    <name type="scientific">Streptantibioticus parmotrematis</name>
    <dbReference type="NCBI Taxonomy" id="2873249"/>
    <lineage>
        <taxon>Bacteria</taxon>
        <taxon>Bacillati</taxon>
        <taxon>Actinomycetota</taxon>
        <taxon>Actinomycetes</taxon>
        <taxon>Kitasatosporales</taxon>
        <taxon>Streptomycetaceae</taxon>
        <taxon>Streptantibioticus</taxon>
    </lineage>
</organism>
<reference evidence="5 6" key="1">
    <citation type="submission" date="2021-08" db="EMBL/GenBank/DDBJ databases">
        <title>Streptomyces sp. PTM05 isolated from lichen.</title>
        <authorList>
            <person name="Somphong A."/>
            <person name="Phongsopitanun W."/>
            <person name="Tanasupawat S."/>
        </authorList>
    </citation>
    <scope>NUCLEOTIDE SEQUENCE [LARGE SCALE GENOMIC DNA]</scope>
    <source>
        <strain evidence="5 6">Ptm05</strain>
    </source>
</reference>
<dbReference type="PANTHER" id="PTHR12526">
    <property type="entry name" value="GLYCOSYLTRANSFERASE"/>
    <property type="match status" value="1"/>
</dbReference>
<evidence type="ECO:0000313" key="5">
    <source>
        <dbReference type="EMBL" id="MBY8889208.1"/>
    </source>
</evidence>
<comment type="caution">
    <text evidence="5">The sequence shown here is derived from an EMBL/GenBank/DDBJ whole genome shotgun (WGS) entry which is preliminary data.</text>
</comment>
<name>A0ABS7R161_9ACTN</name>